<sequence length="74" mass="8392">MTNIWDWELELEHVIYLFVGSLTWLLLSFWSNSSLHMIYDPLPAAIQTFTTVCFWIGGGGIIFGIILLVITASD</sequence>
<feature type="transmembrane region" description="Helical" evidence="1">
    <location>
        <begin position="52"/>
        <end position="72"/>
    </location>
</feature>
<keyword evidence="1" id="KW-0812">Transmembrane</keyword>
<dbReference type="Proteomes" id="UP000321408">
    <property type="component" value="Chromosome"/>
</dbReference>
<reference evidence="2 3" key="1">
    <citation type="journal article" date="2020" name="Nature">
        <title>Isolation of an archaeon at the prokaryote-eukaryote interface.</title>
        <authorList>
            <person name="Imachi H."/>
            <person name="Nobu M.K."/>
            <person name="Nakahara N."/>
            <person name="Morono Y."/>
            <person name="Ogawara M."/>
            <person name="Takaki Y."/>
            <person name="Takano Y."/>
            <person name="Uematsu K."/>
            <person name="Ikuta T."/>
            <person name="Ito M."/>
            <person name="Matsui Y."/>
            <person name="Miyazaki M."/>
            <person name="Murata K."/>
            <person name="Saito Y."/>
            <person name="Sakai S."/>
            <person name="Song C."/>
            <person name="Tasumi E."/>
            <person name="Yamanaka Y."/>
            <person name="Yamaguchi T."/>
            <person name="Kamagata Y."/>
            <person name="Tamaki H."/>
            <person name="Takai K."/>
        </authorList>
    </citation>
    <scope>NUCLEOTIDE SEQUENCE [LARGE SCALE GENOMIC DNA]</scope>
    <source>
        <strain evidence="2 3">MK-D1</strain>
    </source>
</reference>
<reference evidence="2 3" key="2">
    <citation type="journal article" date="2024" name="Int. J. Syst. Evol. Microbiol.">
        <title>Promethearchaeum syntrophicum gen. nov., sp. nov., an anaerobic, obligately syntrophic archaeon, the first isolate of the lineage 'Asgard' archaea, and proposal of the new archaeal phylum Promethearchaeota phyl. nov. and kingdom Promethearchaeati regn. nov.</title>
        <authorList>
            <person name="Imachi H."/>
            <person name="Nobu M.K."/>
            <person name="Kato S."/>
            <person name="Takaki Y."/>
            <person name="Miyazaki M."/>
            <person name="Miyata M."/>
            <person name="Ogawara M."/>
            <person name="Saito Y."/>
            <person name="Sakai S."/>
            <person name="Tahara Y.O."/>
            <person name="Takano Y."/>
            <person name="Tasumi E."/>
            <person name="Uematsu K."/>
            <person name="Yoshimura T."/>
            <person name="Itoh T."/>
            <person name="Ohkuma M."/>
            <person name="Takai K."/>
        </authorList>
    </citation>
    <scope>NUCLEOTIDE SEQUENCE [LARGE SCALE GENOMIC DNA]</scope>
    <source>
        <strain evidence="2 3">MK-D1</strain>
    </source>
</reference>
<accession>A0A5B9DCQ6</accession>
<keyword evidence="1" id="KW-0472">Membrane</keyword>
<dbReference type="AlphaFoldDB" id="A0A5B9DCQ6"/>
<proteinExistence type="predicted"/>
<feature type="transmembrane region" description="Helical" evidence="1">
    <location>
        <begin position="13"/>
        <end position="31"/>
    </location>
</feature>
<keyword evidence="1" id="KW-1133">Transmembrane helix</keyword>
<keyword evidence="3" id="KW-1185">Reference proteome</keyword>
<evidence type="ECO:0000313" key="3">
    <source>
        <dbReference type="Proteomes" id="UP000321408"/>
    </source>
</evidence>
<name>A0A5B9DCQ6_9ARCH</name>
<dbReference type="KEGG" id="psyt:DSAG12_02373"/>
<evidence type="ECO:0000256" key="1">
    <source>
        <dbReference type="SAM" id="Phobius"/>
    </source>
</evidence>
<dbReference type="GeneID" id="41330361"/>
<evidence type="ECO:0000313" key="2">
    <source>
        <dbReference type="EMBL" id="QEE16543.1"/>
    </source>
</evidence>
<gene>
    <name evidence="2" type="ORF">DSAG12_02373</name>
</gene>
<dbReference type="EMBL" id="CP042905">
    <property type="protein sequence ID" value="QEE16543.1"/>
    <property type="molecule type" value="Genomic_DNA"/>
</dbReference>
<protein>
    <submittedName>
        <fullName evidence="2">Uncharacterized protein</fullName>
    </submittedName>
</protein>
<organism evidence="2 3">
    <name type="scientific">Promethearchaeum syntrophicum</name>
    <dbReference type="NCBI Taxonomy" id="2594042"/>
    <lineage>
        <taxon>Archaea</taxon>
        <taxon>Promethearchaeati</taxon>
        <taxon>Promethearchaeota</taxon>
        <taxon>Promethearchaeia</taxon>
        <taxon>Promethearchaeales</taxon>
        <taxon>Promethearchaeaceae</taxon>
        <taxon>Promethearchaeum</taxon>
    </lineage>
</organism>
<dbReference type="RefSeq" id="WP_147663418.1">
    <property type="nucleotide sequence ID" value="NZ_CP042905.2"/>
</dbReference>